<dbReference type="PROSITE" id="PS51011">
    <property type="entry name" value="ARID"/>
    <property type="match status" value="1"/>
</dbReference>
<feature type="compositionally biased region" description="Low complexity" evidence="4">
    <location>
        <begin position="408"/>
        <end position="419"/>
    </location>
</feature>
<dbReference type="GO" id="GO:0000976">
    <property type="term" value="F:transcription cis-regulatory region binding"/>
    <property type="evidence" value="ECO:0007669"/>
    <property type="project" value="TreeGrafter"/>
</dbReference>
<dbReference type="SUPFAM" id="SSF46774">
    <property type="entry name" value="ARID-like"/>
    <property type="match status" value="1"/>
</dbReference>
<dbReference type="AlphaFoldDB" id="K2RKL1"/>
<feature type="compositionally biased region" description="Low complexity" evidence="4">
    <location>
        <begin position="452"/>
        <end position="493"/>
    </location>
</feature>
<dbReference type="PANTHER" id="PTHR13964:SF27">
    <property type="entry name" value="HAT-TRICK, ISOFORM D"/>
    <property type="match status" value="1"/>
</dbReference>
<sequence>MNFDALQANNGYLDSQNSLIDPSMFNPNNIDLNAFQNPQLQQQRLQNGNVRNASPAAFQNPAYNVNSIVPSKRPRPSEDAPSASPRPAPGSMNLSRSQTPQQMSFAPGAFQGNQQGLQAPNPYQHLQHQGSSNATPSPTMQNSQFRPPQQAHRMNTMSPNPFPQGQSMGMSPAPDQNSRVNTPQNPAMAQMAAMNMNNMNMMQGSPTGHGFNQNFGMNPGMSGAGFNGTMPVQGVALSQNLQQRQADAQRMYQMRLQQQQQQIAASNLAQRQQQAGGMNMLGSSGQQMNPAMAMAGGMRPNQGAMPMGNQQTKQQEAAFLNNVQALMQAQGMPFNPQPMVCMRPVNLVALYTTVMKNRGSRFVSNSNSWPQVAQMLGFPPQQFPTAGQELRMVYEQNLGAYEQAWLAKQQSKQRQQGQMSGMGGPPQTSPVKSMPGGAQDLRAQQQQYLQRLQNTQMQAQQQQHQQQQHQHQHQHQQQQQQQQQHQQQQQQQQPMDQSTPMRNNSMPAANGWAAPQPDSNIVAQQDAMGPHRKSMSRQLESTPQPQQGGTIITPSPGPGEKSLESIPKPGATEAPAVNGTATPADNKVVLSSEYKPKVRTLLDTHGGILVDGHGTLGEKIAKMKPDVPGVEEMGVIDMRAISLSLQSGLSREVRFALDILVRLSHDPRLHLELEKCEDLMDAIVDCAEEQVDALAEDAAEVSDILDLTPYEDAIRNSRMELESLQEMPEYGTQAYELDRSADRLIAITTILRNLSFFESNHALLSGSVVIKFVSNAIRLLGTRIMLLRNNVNTVDFMKDIITFLSNTSDKIELPSREDAYNILCFLLAFAPTPAPNNGSSIRFAPYNPAIHRYLPPAIDCLAKLLARDDPNRAFYRQLFLADANSTPPYDLLTRSFGLAISVVPERSRGTEPRIAEARKPYLTQGMLAADILAGLCPGPESGVARSWLEAEDGWAKTLVWLSGILAMERQPQPPPPPGRGMPRQPMDQMDVGFGLITHRALAMLRKLGEKAQSEDEAREKRLSVDSLPKDEVLLGALCMQSMDSVALKKLCSFAELKG</sequence>
<dbReference type="InterPro" id="IPR036431">
    <property type="entry name" value="ARID_dom_sf"/>
</dbReference>
<evidence type="ECO:0000313" key="6">
    <source>
        <dbReference type="EMBL" id="EKG10674.1"/>
    </source>
</evidence>
<evidence type="ECO:0000256" key="1">
    <source>
        <dbReference type="ARBA" id="ARBA00023015"/>
    </source>
</evidence>
<dbReference type="InterPro" id="IPR051232">
    <property type="entry name" value="ARID/SWI1_ChromRemod"/>
</dbReference>
<comment type="caution">
    <text evidence="6">The sequence shown here is derived from an EMBL/GenBank/DDBJ whole genome shotgun (WGS) entry which is preliminary data.</text>
</comment>
<dbReference type="eggNOG" id="KOG2744">
    <property type="taxonomic scope" value="Eukaryota"/>
</dbReference>
<feature type="compositionally biased region" description="Polar residues" evidence="4">
    <location>
        <begin position="124"/>
        <end position="182"/>
    </location>
</feature>
<feature type="compositionally biased region" description="Polar residues" evidence="4">
    <location>
        <begin position="92"/>
        <end position="104"/>
    </location>
</feature>
<keyword evidence="3" id="KW-0539">Nucleus</keyword>
<keyword evidence="1" id="KW-0805">Transcription regulation</keyword>
<dbReference type="GO" id="GO:0006357">
    <property type="term" value="P:regulation of transcription by RNA polymerase II"/>
    <property type="evidence" value="ECO:0007669"/>
    <property type="project" value="TreeGrafter"/>
</dbReference>
<keyword evidence="2" id="KW-0804">Transcription</keyword>
<proteinExistence type="predicted"/>
<feature type="region of interest" description="Disordered" evidence="4">
    <location>
        <begin position="53"/>
        <end position="182"/>
    </location>
</feature>
<protein>
    <recommendedName>
        <fullName evidence="5">ARID domain-containing protein</fullName>
    </recommendedName>
</protein>
<dbReference type="VEuPathDB" id="FungiDB:MPH_12253"/>
<reference evidence="6 7" key="1">
    <citation type="journal article" date="2012" name="BMC Genomics">
        <title>Tools to kill: Genome of one of the most destructive plant pathogenic fungi Macrophomina phaseolina.</title>
        <authorList>
            <person name="Islam M.S."/>
            <person name="Haque M.S."/>
            <person name="Islam M.M."/>
            <person name="Emdad E.M."/>
            <person name="Halim A."/>
            <person name="Hossen Q.M.M."/>
            <person name="Hossain M.Z."/>
            <person name="Ahmed B."/>
            <person name="Rahim S."/>
            <person name="Rahman M.S."/>
            <person name="Alam M.M."/>
            <person name="Hou S."/>
            <person name="Wan X."/>
            <person name="Saito J.A."/>
            <person name="Alam M."/>
        </authorList>
    </citation>
    <scope>NUCLEOTIDE SEQUENCE [LARGE SCALE GENOMIC DNA]</scope>
    <source>
        <strain evidence="6 7">MS6</strain>
    </source>
</reference>
<feature type="region of interest" description="Disordered" evidence="4">
    <location>
        <begin position="407"/>
        <end position="437"/>
    </location>
</feature>
<evidence type="ECO:0000256" key="4">
    <source>
        <dbReference type="SAM" id="MobiDB-lite"/>
    </source>
</evidence>
<feature type="region of interest" description="Disordered" evidence="4">
    <location>
        <begin position="452"/>
        <end position="583"/>
    </location>
</feature>
<feature type="compositionally biased region" description="Polar residues" evidence="4">
    <location>
        <begin position="494"/>
        <end position="507"/>
    </location>
</feature>
<dbReference type="OrthoDB" id="1938591at2759"/>
<gene>
    <name evidence="6" type="ORF">MPH_12253</name>
</gene>
<dbReference type="InterPro" id="IPR001606">
    <property type="entry name" value="ARID_dom"/>
</dbReference>
<organism evidence="6 7">
    <name type="scientific">Macrophomina phaseolina (strain MS6)</name>
    <name type="common">Charcoal rot fungus</name>
    <dbReference type="NCBI Taxonomy" id="1126212"/>
    <lineage>
        <taxon>Eukaryota</taxon>
        <taxon>Fungi</taxon>
        <taxon>Dikarya</taxon>
        <taxon>Ascomycota</taxon>
        <taxon>Pezizomycotina</taxon>
        <taxon>Dothideomycetes</taxon>
        <taxon>Dothideomycetes incertae sedis</taxon>
        <taxon>Botryosphaeriales</taxon>
        <taxon>Botryosphaeriaceae</taxon>
        <taxon>Macrophomina</taxon>
    </lineage>
</organism>
<dbReference type="EMBL" id="AHHD01000510">
    <property type="protein sequence ID" value="EKG10674.1"/>
    <property type="molecule type" value="Genomic_DNA"/>
</dbReference>
<dbReference type="Gene3D" id="1.10.150.60">
    <property type="entry name" value="ARID DNA-binding domain"/>
    <property type="match status" value="1"/>
</dbReference>
<accession>K2RKL1</accession>
<dbReference type="InParanoid" id="K2RKL1"/>
<dbReference type="GO" id="GO:0016514">
    <property type="term" value="C:SWI/SNF complex"/>
    <property type="evidence" value="ECO:0007669"/>
    <property type="project" value="TreeGrafter"/>
</dbReference>
<dbReference type="Pfam" id="PF01388">
    <property type="entry name" value="ARID"/>
    <property type="match status" value="1"/>
</dbReference>
<dbReference type="PANTHER" id="PTHR13964">
    <property type="entry name" value="RBP-RELATED"/>
    <property type="match status" value="1"/>
</dbReference>
<dbReference type="Proteomes" id="UP000007129">
    <property type="component" value="Unassembled WGS sequence"/>
</dbReference>
<dbReference type="HOGENOM" id="CLU_008900_0_0_1"/>
<evidence type="ECO:0000313" key="7">
    <source>
        <dbReference type="Proteomes" id="UP000007129"/>
    </source>
</evidence>
<evidence type="ECO:0000256" key="2">
    <source>
        <dbReference type="ARBA" id="ARBA00023163"/>
    </source>
</evidence>
<evidence type="ECO:0000259" key="5">
    <source>
        <dbReference type="PROSITE" id="PS51011"/>
    </source>
</evidence>
<dbReference type="STRING" id="1126212.K2RKL1"/>
<dbReference type="SMART" id="SM00501">
    <property type="entry name" value="BRIGHT"/>
    <property type="match status" value="1"/>
</dbReference>
<dbReference type="SMART" id="SM01014">
    <property type="entry name" value="ARID"/>
    <property type="match status" value="1"/>
</dbReference>
<evidence type="ECO:0000256" key="3">
    <source>
        <dbReference type="ARBA" id="ARBA00023242"/>
    </source>
</evidence>
<feature type="domain" description="ARID" evidence="5">
    <location>
        <begin position="313"/>
        <end position="406"/>
    </location>
</feature>
<name>K2RKL1_MACPH</name>
<dbReference type="CDD" id="cd16871">
    <property type="entry name" value="ARID_Swi1p-like"/>
    <property type="match status" value="1"/>
</dbReference>
<feature type="compositionally biased region" description="Polar residues" evidence="4">
    <location>
        <begin position="536"/>
        <end position="547"/>
    </location>
</feature>